<accession>A0A1Q5UAY2</accession>
<sequence>MASQEGLYSLYVLCIIIGCVVAVFIGYSLDYIATNGFRDFETTQEMSVEQKRYMREVRDRNTMRLLEQAKWGGR</sequence>
<evidence type="ECO:0000313" key="2">
    <source>
        <dbReference type="EMBL" id="OKP09638.1"/>
    </source>
</evidence>
<protein>
    <submittedName>
        <fullName evidence="2">Uncharacterized protein</fullName>
    </submittedName>
</protein>
<dbReference type="Proteomes" id="UP000186955">
    <property type="component" value="Unassembled WGS sequence"/>
</dbReference>
<proteinExistence type="predicted"/>
<evidence type="ECO:0000256" key="1">
    <source>
        <dbReference type="SAM" id="Phobius"/>
    </source>
</evidence>
<organism evidence="2 3">
    <name type="scientific">Penicillium subrubescens</name>
    <dbReference type="NCBI Taxonomy" id="1316194"/>
    <lineage>
        <taxon>Eukaryota</taxon>
        <taxon>Fungi</taxon>
        <taxon>Dikarya</taxon>
        <taxon>Ascomycota</taxon>
        <taxon>Pezizomycotina</taxon>
        <taxon>Eurotiomycetes</taxon>
        <taxon>Eurotiomycetidae</taxon>
        <taxon>Eurotiales</taxon>
        <taxon>Aspergillaceae</taxon>
        <taxon>Penicillium</taxon>
    </lineage>
</organism>
<comment type="caution">
    <text evidence="2">The sequence shown here is derived from an EMBL/GenBank/DDBJ whole genome shotgun (WGS) entry which is preliminary data.</text>
</comment>
<name>A0A1Q5UAY2_9EURO</name>
<evidence type="ECO:0000313" key="3">
    <source>
        <dbReference type="Proteomes" id="UP000186955"/>
    </source>
</evidence>
<keyword evidence="1" id="KW-0812">Transmembrane</keyword>
<keyword evidence="1" id="KW-0472">Membrane</keyword>
<keyword evidence="1" id="KW-1133">Transmembrane helix</keyword>
<feature type="transmembrane region" description="Helical" evidence="1">
    <location>
        <begin position="6"/>
        <end position="29"/>
    </location>
</feature>
<dbReference type="AlphaFoldDB" id="A0A1Q5UAY2"/>
<gene>
    <name evidence="2" type="ORF">PENSUB_4909</name>
</gene>
<reference evidence="2 3" key="1">
    <citation type="submission" date="2016-10" db="EMBL/GenBank/DDBJ databases">
        <title>Genome sequence of the ascomycete fungus Penicillium subrubescens.</title>
        <authorList>
            <person name="De Vries R.P."/>
            <person name="Peng M."/>
            <person name="Dilokpimol A."/>
            <person name="Hilden K."/>
            <person name="Makela M.R."/>
            <person name="Grigoriev I."/>
            <person name="Riley R."/>
            <person name="Granchi Z."/>
        </authorList>
    </citation>
    <scope>NUCLEOTIDE SEQUENCE [LARGE SCALE GENOMIC DNA]</scope>
    <source>
        <strain evidence="2 3">CBS 132785</strain>
    </source>
</reference>
<dbReference type="EMBL" id="MNBE01000474">
    <property type="protein sequence ID" value="OKP09638.1"/>
    <property type="molecule type" value="Genomic_DNA"/>
</dbReference>
<keyword evidence="3" id="KW-1185">Reference proteome</keyword>